<dbReference type="Proteomes" id="UP000247409">
    <property type="component" value="Unassembled WGS sequence"/>
</dbReference>
<evidence type="ECO:0000259" key="1">
    <source>
        <dbReference type="PROSITE" id="PS50053"/>
    </source>
</evidence>
<evidence type="ECO:0000313" key="3">
    <source>
        <dbReference type="Proteomes" id="UP000247409"/>
    </source>
</evidence>
<comment type="caution">
    <text evidence="2">The sequence shown here is derived from an EMBL/GenBank/DDBJ whole genome shotgun (WGS) entry which is preliminary data.</text>
</comment>
<dbReference type="AlphaFoldDB" id="A0A2V3IEK2"/>
<gene>
    <name evidence="2" type="ORF">BWQ96_09775</name>
</gene>
<dbReference type="InterPro" id="IPR029071">
    <property type="entry name" value="Ubiquitin-like_domsf"/>
</dbReference>
<proteinExistence type="predicted"/>
<dbReference type="PROSITE" id="PS50053">
    <property type="entry name" value="UBIQUITIN_2"/>
    <property type="match status" value="1"/>
</dbReference>
<dbReference type="PANTHER" id="PTHR47725:SF2">
    <property type="entry name" value="UBIQUITIN-LIKE DOMAIN-CONTAINING PROTEIN"/>
    <property type="match status" value="1"/>
</dbReference>
<sequence>MNSTRTGRFAPLQAHVRVKRMKQTYFVSVDLREGTVQQLRDRAAYMMNVQPNELRLCRFCTDGTTPDFLEDEQTLAECALKNDEVIHAVLLKDGDWEIPYITPYAREKRPLVRR</sequence>
<dbReference type="PANTHER" id="PTHR47725">
    <property type="entry name" value="OS03G0364000 PROTEIN"/>
    <property type="match status" value="1"/>
</dbReference>
<dbReference type="CDD" id="cd17039">
    <property type="entry name" value="Ubl_ubiquitin_like"/>
    <property type="match status" value="1"/>
</dbReference>
<evidence type="ECO:0000313" key="2">
    <source>
        <dbReference type="EMBL" id="PXF40494.1"/>
    </source>
</evidence>
<organism evidence="2 3">
    <name type="scientific">Gracilariopsis chorda</name>
    <dbReference type="NCBI Taxonomy" id="448386"/>
    <lineage>
        <taxon>Eukaryota</taxon>
        <taxon>Rhodophyta</taxon>
        <taxon>Florideophyceae</taxon>
        <taxon>Rhodymeniophycidae</taxon>
        <taxon>Gracilariales</taxon>
        <taxon>Gracilariaceae</taxon>
        <taxon>Gracilariopsis</taxon>
    </lineage>
</organism>
<dbReference type="SUPFAM" id="SSF54236">
    <property type="entry name" value="Ubiquitin-like"/>
    <property type="match status" value="1"/>
</dbReference>
<feature type="domain" description="Ubiquitin-like" evidence="1">
    <location>
        <begin position="14"/>
        <end position="95"/>
    </location>
</feature>
<dbReference type="InterPro" id="IPR000626">
    <property type="entry name" value="Ubiquitin-like_dom"/>
</dbReference>
<name>A0A2V3IEK2_9FLOR</name>
<dbReference type="EMBL" id="NBIV01000289">
    <property type="protein sequence ID" value="PXF40494.1"/>
    <property type="molecule type" value="Genomic_DNA"/>
</dbReference>
<keyword evidence="3" id="KW-1185">Reference proteome</keyword>
<accession>A0A2V3IEK2</accession>
<protein>
    <recommendedName>
        <fullName evidence="1">Ubiquitin-like domain-containing protein</fullName>
    </recommendedName>
</protein>
<dbReference type="OrthoDB" id="428577at2759"/>
<dbReference type="Gene3D" id="3.10.20.90">
    <property type="entry name" value="Phosphatidylinositol 3-kinase Catalytic Subunit, Chain A, domain 1"/>
    <property type="match status" value="1"/>
</dbReference>
<reference evidence="2 3" key="1">
    <citation type="journal article" date="2018" name="Mol. Biol. Evol.">
        <title>Analysis of the draft genome of the red seaweed Gracilariopsis chorda provides insights into genome size evolution in Rhodophyta.</title>
        <authorList>
            <person name="Lee J."/>
            <person name="Yang E.C."/>
            <person name="Graf L."/>
            <person name="Yang J.H."/>
            <person name="Qiu H."/>
            <person name="Zel Zion U."/>
            <person name="Chan C.X."/>
            <person name="Stephens T.G."/>
            <person name="Weber A.P.M."/>
            <person name="Boo G.H."/>
            <person name="Boo S.M."/>
            <person name="Kim K.M."/>
            <person name="Shin Y."/>
            <person name="Jung M."/>
            <person name="Lee S.J."/>
            <person name="Yim H.S."/>
            <person name="Lee J.H."/>
            <person name="Bhattacharya D."/>
            <person name="Yoon H.S."/>
        </authorList>
    </citation>
    <scope>NUCLEOTIDE SEQUENCE [LARGE SCALE GENOMIC DNA]</scope>
    <source>
        <strain evidence="2 3">SKKU-2015</strain>
        <tissue evidence="2">Whole body</tissue>
    </source>
</reference>